<dbReference type="Gene3D" id="1.10.287.110">
    <property type="entry name" value="DnaJ domain"/>
    <property type="match status" value="1"/>
</dbReference>
<evidence type="ECO:0000313" key="4">
    <source>
        <dbReference type="Proteomes" id="UP000784294"/>
    </source>
</evidence>
<comment type="caution">
    <text evidence="3">The sequence shown here is derived from an EMBL/GenBank/DDBJ whole genome shotgun (WGS) entry which is preliminary data.</text>
</comment>
<proteinExistence type="predicted"/>
<dbReference type="EMBL" id="CAAALY010113873">
    <property type="protein sequence ID" value="VEL30628.1"/>
    <property type="molecule type" value="Genomic_DNA"/>
</dbReference>
<dbReference type="GO" id="GO:0051082">
    <property type="term" value="F:unfolded protein binding"/>
    <property type="evidence" value="ECO:0007669"/>
    <property type="project" value="TreeGrafter"/>
</dbReference>
<dbReference type="InterPro" id="IPR001623">
    <property type="entry name" value="DnaJ_domain"/>
</dbReference>
<organism evidence="3 4">
    <name type="scientific">Protopolystoma xenopodis</name>
    <dbReference type="NCBI Taxonomy" id="117903"/>
    <lineage>
        <taxon>Eukaryota</taxon>
        <taxon>Metazoa</taxon>
        <taxon>Spiralia</taxon>
        <taxon>Lophotrochozoa</taxon>
        <taxon>Platyhelminthes</taxon>
        <taxon>Monogenea</taxon>
        <taxon>Polyopisthocotylea</taxon>
        <taxon>Polystomatidea</taxon>
        <taxon>Polystomatidae</taxon>
        <taxon>Protopolystoma</taxon>
    </lineage>
</organism>
<dbReference type="GO" id="GO:0051087">
    <property type="term" value="F:protein-folding chaperone binding"/>
    <property type="evidence" value="ECO:0007669"/>
    <property type="project" value="TreeGrafter"/>
</dbReference>
<dbReference type="PANTHER" id="PTHR24078">
    <property type="entry name" value="DNAJ HOMOLOG SUBFAMILY C MEMBER"/>
    <property type="match status" value="1"/>
</dbReference>
<feature type="non-terminal residue" evidence="3">
    <location>
        <position position="1"/>
    </location>
</feature>
<gene>
    <name evidence="3" type="ORF">PXEA_LOCUS24068</name>
</gene>
<dbReference type="SUPFAM" id="SSF46565">
    <property type="entry name" value="Chaperone J-domain"/>
    <property type="match status" value="1"/>
</dbReference>
<dbReference type="FunFam" id="1.10.287.110:FF:000106">
    <property type="entry name" value="Putative heat shock protein-like protein"/>
    <property type="match status" value="1"/>
</dbReference>
<protein>
    <recommendedName>
        <fullName evidence="2">J domain-containing protein</fullName>
    </recommendedName>
</protein>
<name>A0A448X890_9PLAT</name>
<dbReference type="GO" id="GO:0005829">
    <property type="term" value="C:cytosol"/>
    <property type="evidence" value="ECO:0007669"/>
    <property type="project" value="TreeGrafter"/>
</dbReference>
<dbReference type="InterPro" id="IPR036869">
    <property type="entry name" value="J_dom_sf"/>
</dbReference>
<dbReference type="PRINTS" id="PR00625">
    <property type="entry name" value="JDOMAIN"/>
</dbReference>
<dbReference type="PROSITE" id="PS50076">
    <property type="entry name" value="DNAJ_2"/>
    <property type="match status" value="1"/>
</dbReference>
<evidence type="ECO:0000256" key="1">
    <source>
        <dbReference type="ARBA" id="ARBA00023186"/>
    </source>
</evidence>
<keyword evidence="1" id="KW-0143">Chaperone</keyword>
<dbReference type="Proteomes" id="UP000784294">
    <property type="component" value="Unassembled WGS sequence"/>
</dbReference>
<dbReference type="CDD" id="cd06257">
    <property type="entry name" value="DnaJ"/>
    <property type="match status" value="1"/>
</dbReference>
<accession>A0A448X890</accession>
<dbReference type="AlphaFoldDB" id="A0A448X890"/>
<evidence type="ECO:0000259" key="2">
    <source>
        <dbReference type="PROSITE" id="PS50076"/>
    </source>
</evidence>
<sequence length="174" mass="20053">MGQDYYSILGIKRNATLNELNKAFRRLALKYHPLKCEPGESAVEKFLLICEAYDALYDPQRRAIFDQFGEEGLKHGCPGEDEWIKGYVYHGDANRTFKEFFGGDNPFKAIYTEMDNQVRNNFGGINGRGQMRQDASIERELYLTLEEVYSGCIKKMKISRRVMNSDGHTSTIRD</sequence>
<evidence type="ECO:0000313" key="3">
    <source>
        <dbReference type="EMBL" id="VEL30628.1"/>
    </source>
</evidence>
<reference evidence="3" key="1">
    <citation type="submission" date="2018-11" db="EMBL/GenBank/DDBJ databases">
        <authorList>
            <consortium name="Pathogen Informatics"/>
        </authorList>
    </citation>
    <scope>NUCLEOTIDE SEQUENCE</scope>
</reference>
<keyword evidence="4" id="KW-1185">Reference proteome</keyword>
<dbReference type="Gene3D" id="2.60.260.20">
    <property type="entry name" value="Urease metallochaperone UreE, N-terminal domain"/>
    <property type="match status" value="1"/>
</dbReference>
<dbReference type="PANTHER" id="PTHR24078:SF519">
    <property type="entry name" value="DNAJ HOMOLOG SUBFAMILY B MEMBER 13"/>
    <property type="match status" value="1"/>
</dbReference>
<dbReference type="OrthoDB" id="550424at2759"/>
<dbReference type="SMART" id="SM00271">
    <property type="entry name" value="DnaJ"/>
    <property type="match status" value="1"/>
</dbReference>
<feature type="domain" description="J" evidence="2">
    <location>
        <begin position="4"/>
        <end position="69"/>
    </location>
</feature>
<dbReference type="InterPro" id="IPR051339">
    <property type="entry name" value="DnaJ_subfamily_B"/>
</dbReference>
<dbReference type="Pfam" id="PF00226">
    <property type="entry name" value="DnaJ"/>
    <property type="match status" value="1"/>
</dbReference>